<keyword evidence="1" id="KW-0812">Transmembrane</keyword>
<keyword evidence="1" id="KW-0472">Membrane</keyword>
<protein>
    <submittedName>
        <fullName evidence="2">Uncharacterized protein</fullName>
    </submittedName>
</protein>
<dbReference type="AlphaFoldDB" id="A0AAD0P8E2"/>
<accession>A0AAD0P8E2</accession>
<evidence type="ECO:0000313" key="3">
    <source>
        <dbReference type="Proteomes" id="UP000249682"/>
    </source>
</evidence>
<gene>
    <name evidence="2" type="ORF">DIJ64_05845</name>
</gene>
<dbReference type="Proteomes" id="UP000249682">
    <property type="component" value="Chromosome"/>
</dbReference>
<keyword evidence="1" id="KW-1133">Transmembrane helix</keyword>
<reference evidence="2 3" key="1">
    <citation type="submission" date="2018-05" db="EMBL/GenBank/DDBJ databases">
        <title>Evolution of small genomes with special reference to Mycobacterium leprae.</title>
        <authorList>
            <person name="Mohanty P.S."/>
            <person name="Bansal A.K."/>
            <person name="Gupta U.D."/>
            <person name="Naaz F."/>
            <person name="Dwivedi V.D."/>
            <person name="Singh H."/>
            <person name="Gupta G."/>
            <person name="Sharma S."/>
            <person name="Arora M."/>
        </authorList>
    </citation>
    <scope>NUCLEOTIDE SEQUENCE [LARGE SCALE GENOMIC DNA]</scope>
    <source>
        <strain evidence="2 3">MRHRU-235-G</strain>
    </source>
</reference>
<name>A0AAD0P8E2_MYCLR</name>
<organism evidence="2 3">
    <name type="scientific">Mycobacterium leprae</name>
    <dbReference type="NCBI Taxonomy" id="1769"/>
    <lineage>
        <taxon>Bacteria</taxon>
        <taxon>Bacillati</taxon>
        <taxon>Actinomycetota</taxon>
        <taxon>Actinomycetes</taxon>
        <taxon>Mycobacteriales</taxon>
        <taxon>Mycobacteriaceae</taxon>
        <taxon>Mycobacterium</taxon>
    </lineage>
</organism>
<sequence length="77" mass="8660">MGLGDRSLQASGFWLHSSTGRQYNTRESLIPLDIFGYRDFSLHNVGVAIMAFATIALLQLMFYAQAVCGQCRPTWRC</sequence>
<feature type="transmembrane region" description="Helical" evidence="1">
    <location>
        <begin position="45"/>
        <end position="64"/>
    </location>
</feature>
<proteinExistence type="predicted"/>
<dbReference type="EMBL" id="CP029543">
    <property type="protein sequence ID" value="AWV47768.1"/>
    <property type="molecule type" value="Genomic_DNA"/>
</dbReference>
<evidence type="ECO:0000256" key="1">
    <source>
        <dbReference type="SAM" id="Phobius"/>
    </source>
</evidence>
<evidence type="ECO:0000313" key="2">
    <source>
        <dbReference type="EMBL" id="AWV47768.1"/>
    </source>
</evidence>